<dbReference type="EMBL" id="SDIL01000100">
    <property type="protein sequence ID" value="RXK36348.1"/>
    <property type="molecule type" value="Genomic_DNA"/>
</dbReference>
<evidence type="ECO:0000313" key="4">
    <source>
        <dbReference type="Proteomes" id="UP000289152"/>
    </source>
</evidence>
<dbReference type="AlphaFoldDB" id="A0A4Q1BBY7"/>
<sequence>MSMSKKSINSLTRIITSPRTLLSLPSSSRTSLPRHSVRHSSSTNQINSLVLEGVPNFLPKANFDTITEWQRGLWTRLQSEVRNNPALLPVKQKWDRSPTGTPDIPYLLTHTARDPSLTLAYNYGALLLNNSYFLEGINPGEPMTIPQTYHPLEEKVVGFAEGIVGGGWLWLVQTKGNILSFDIIPTFSSGTLLVTNRRQQGRPPLSAYAPTGSLLNPTDTSEETRESKEIEETDDPLAEPLRPSTGVMSRYGVSNDLSVSPLAVLNMFEHAYLGDKYGVWDRGRYARDWWRSIDWEKVDKRRGIA</sequence>
<dbReference type="Gene3D" id="3.55.40.20">
    <property type="entry name" value="Iron/manganese superoxide dismutase, C-terminal domain"/>
    <property type="match status" value="1"/>
</dbReference>
<keyword evidence="4" id="KW-1185">Reference proteome</keyword>
<protein>
    <recommendedName>
        <fullName evidence="2">Manganese/iron superoxide dismutase C-terminal domain-containing protein</fullName>
    </recommendedName>
</protein>
<dbReference type="Pfam" id="PF02777">
    <property type="entry name" value="Sod_Fe_C"/>
    <property type="match status" value="1"/>
</dbReference>
<gene>
    <name evidence="3" type="ORF">M231_06385</name>
</gene>
<dbReference type="Proteomes" id="UP000289152">
    <property type="component" value="Unassembled WGS sequence"/>
</dbReference>
<proteinExistence type="predicted"/>
<dbReference type="PANTHER" id="PTHR42769">
    <property type="entry name" value="SUPEROXIDE DISMUTASE"/>
    <property type="match status" value="1"/>
</dbReference>
<reference evidence="3 4" key="1">
    <citation type="submission" date="2016-06" db="EMBL/GenBank/DDBJ databases">
        <title>Evolution of pathogenesis and genome organization in the Tremellales.</title>
        <authorList>
            <person name="Cuomo C."/>
            <person name="Litvintseva A."/>
            <person name="Heitman J."/>
            <person name="Chen Y."/>
            <person name="Sun S."/>
            <person name="Springer D."/>
            <person name="Dromer F."/>
            <person name="Young S."/>
            <person name="Zeng Q."/>
            <person name="Chapman S."/>
            <person name="Gujja S."/>
            <person name="Saif S."/>
            <person name="Birren B."/>
        </authorList>
    </citation>
    <scope>NUCLEOTIDE SEQUENCE [LARGE SCALE GENOMIC DNA]</scope>
    <source>
        <strain evidence="3 4">ATCC 28783</strain>
    </source>
</reference>
<feature type="domain" description="Manganese/iron superoxide dismutase C-terminal" evidence="2">
    <location>
        <begin position="259"/>
        <end position="301"/>
    </location>
</feature>
<evidence type="ECO:0000256" key="1">
    <source>
        <dbReference type="SAM" id="MobiDB-lite"/>
    </source>
</evidence>
<name>A0A4Q1BBY7_TREME</name>
<dbReference type="GO" id="GO:0046872">
    <property type="term" value="F:metal ion binding"/>
    <property type="evidence" value="ECO:0007669"/>
    <property type="project" value="InterPro"/>
</dbReference>
<dbReference type="OrthoDB" id="275227at2759"/>
<dbReference type="GO" id="GO:0004784">
    <property type="term" value="F:superoxide dismutase activity"/>
    <property type="evidence" value="ECO:0007669"/>
    <property type="project" value="InterPro"/>
</dbReference>
<accession>A0A4Q1BBY7</accession>
<evidence type="ECO:0000313" key="3">
    <source>
        <dbReference type="EMBL" id="RXK36348.1"/>
    </source>
</evidence>
<evidence type="ECO:0000259" key="2">
    <source>
        <dbReference type="Pfam" id="PF02777"/>
    </source>
</evidence>
<feature type="region of interest" description="Disordered" evidence="1">
    <location>
        <begin position="201"/>
        <end position="245"/>
    </location>
</feature>
<dbReference type="InterPro" id="IPR036314">
    <property type="entry name" value="SOD_C_sf"/>
</dbReference>
<dbReference type="STRING" id="5217.A0A4Q1BBY7"/>
<organism evidence="3 4">
    <name type="scientific">Tremella mesenterica</name>
    <name type="common">Jelly fungus</name>
    <dbReference type="NCBI Taxonomy" id="5217"/>
    <lineage>
        <taxon>Eukaryota</taxon>
        <taxon>Fungi</taxon>
        <taxon>Dikarya</taxon>
        <taxon>Basidiomycota</taxon>
        <taxon>Agaricomycotina</taxon>
        <taxon>Tremellomycetes</taxon>
        <taxon>Tremellales</taxon>
        <taxon>Tremellaceae</taxon>
        <taxon>Tremella</taxon>
    </lineage>
</organism>
<dbReference type="VEuPathDB" id="FungiDB:TREMEDRAFT_67928"/>
<dbReference type="SUPFAM" id="SSF54719">
    <property type="entry name" value="Fe,Mn superoxide dismutase (SOD), C-terminal domain"/>
    <property type="match status" value="1"/>
</dbReference>
<dbReference type="PANTHER" id="PTHR42769:SF3">
    <property type="entry name" value="SUPEROXIDE DISMUTASE [FE] 2, CHLOROPLASTIC"/>
    <property type="match status" value="1"/>
</dbReference>
<dbReference type="InterPro" id="IPR019832">
    <property type="entry name" value="Mn/Fe_SOD_C"/>
</dbReference>
<dbReference type="InParanoid" id="A0A4Q1BBY7"/>
<comment type="caution">
    <text evidence="3">The sequence shown here is derived from an EMBL/GenBank/DDBJ whole genome shotgun (WGS) entry which is preliminary data.</text>
</comment>